<dbReference type="SUPFAM" id="SSF56719">
    <property type="entry name" value="Type II DNA topoisomerase"/>
    <property type="match status" value="1"/>
</dbReference>
<dbReference type="InterPro" id="IPR036890">
    <property type="entry name" value="HATPase_C_sf"/>
</dbReference>
<dbReference type="EMBL" id="CAUYUE010000005">
    <property type="protein sequence ID" value="CAK0772940.1"/>
    <property type="molecule type" value="Genomic_DNA"/>
</dbReference>
<dbReference type="GO" id="GO:0003918">
    <property type="term" value="F:DNA topoisomerase type II (double strand cut, ATP-hydrolyzing) activity"/>
    <property type="evidence" value="ECO:0007669"/>
    <property type="project" value="UniProtKB-UniRule"/>
</dbReference>
<dbReference type="SMART" id="SM00433">
    <property type="entry name" value="TOP2c"/>
    <property type="match status" value="1"/>
</dbReference>
<keyword evidence="8 11" id="KW-0799">Topoisomerase</keyword>
<feature type="domain" description="Toprim" evidence="12">
    <location>
        <begin position="532"/>
        <end position="645"/>
    </location>
</feature>
<evidence type="ECO:0000256" key="3">
    <source>
        <dbReference type="ARBA" id="ARBA00010708"/>
    </source>
</evidence>
<keyword evidence="6 11" id="KW-0067">ATP-binding</keyword>
<dbReference type="InterPro" id="IPR013760">
    <property type="entry name" value="Topo_IIA-like_dom_sf"/>
</dbReference>
<dbReference type="SMART" id="SM00387">
    <property type="entry name" value="HATPase_c"/>
    <property type="match status" value="1"/>
</dbReference>
<keyword evidence="4" id="KW-0479">Metal-binding</keyword>
<dbReference type="InterPro" id="IPR014721">
    <property type="entry name" value="Ribsml_uS5_D2-typ_fold_subgr"/>
</dbReference>
<dbReference type="InterPro" id="IPR020568">
    <property type="entry name" value="Ribosomal_Su5_D2-typ_SF"/>
</dbReference>
<protein>
    <recommendedName>
        <fullName evidence="11">DNA topoisomerase 2</fullName>
        <ecNumber evidence="11">5.6.2.2</ecNumber>
    </recommendedName>
</protein>
<dbReference type="Gene3D" id="3.30.230.10">
    <property type="match status" value="1"/>
</dbReference>
<dbReference type="GO" id="GO:0046872">
    <property type="term" value="F:metal ion binding"/>
    <property type="evidence" value="ECO:0007669"/>
    <property type="project" value="UniProtKB-KW"/>
</dbReference>
<evidence type="ECO:0000256" key="1">
    <source>
        <dbReference type="ARBA" id="ARBA00000185"/>
    </source>
</evidence>
<keyword evidence="9 11" id="KW-0238">DNA-binding</keyword>
<dbReference type="AlphaFoldDB" id="A0AAV1I382"/>
<dbReference type="InterPro" id="IPR002288">
    <property type="entry name" value="DNA_gyrase_B_C"/>
</dbReference>
<dbReference type="NCBIfam" id="NF004189">
    <property type="entry name" value="PRK05644.1"/>
    <property type="match status" value="1"/>
</dbReference>
<dbReference type="InterPro" id="IPR013506">
    <property type="entry name" value="Topo_IIA_bsu_dom2"/>
</dbReference>
<comment type="caution">
    <text evidence="13">The sequence shown here is derived from an EMBL/GenBank/DDBJ whole genome shotgun (WGS) entry which is preliminary data.</text>
</comment>
<dbReference type="InterPro" id="IPR013759">
    <property type="entry name" value="Topo_IIA_B_C"/>
</dbReference>
<evidence type="ECO:0000256" key="8">
    <source>
        <dbReference type="ARBA" id="ARBA00023029"/>
    </source>
</evidence>
<dbReference type="Pfam" id="PF00204">
    <property type="entry name" value="DNA_gyraseB"/>
    <property type="match status" value="1"/>
</dbReference>
<dbReference type="InterPro" id="IPR001241">
    <property type="entry name" value="Topo_IIA"/>
</dbReference>
<dbReference type="PROSITE" id="PS50880">
    <property type="entry name" value="TOPRIM"/>
    <property type="match status" value="1"/>
</dbReference>
<dbReference type="Gene3D" id="3.30.565.10">
    <property type="entry name" value="Histidine kinase-like ATPase, C-terminal domain"/>
    <property type="match status" value="1"/>
</dbReference>
<dbReference type="CDD" id="cd00822">
    <property type="entry name" value="TopoII_Trans_DNA_gyrase"/>
    <property type="match status" value="1"/>
</dbReference>
<dbReference type="PANTHER" id="PTHR45866:SF1">
    <property type="entry name" value="DNA GYRASE SUBUNIT B, MITOCHONDRIAL"/>
    <property type="match status" value="1"/>
</dbReference>
<dbReference type="PRINTS" id="PR01159">
    <property type="entry name" value="DNAGYRASEB"/>
</dbReference>
<evidence type="ECO:0000256" key="5">
    <source>
        <dbReference type="ARBA" id="ARBA00022741"/>
    </source>
</evidence>
<dbReference type="GO" id="GO:0005524">
    <property type="term" value="F:ATP binding"/>
    <property type="evidence" value="ECO:0007669"/>
    <property type="project" value="UniProtKB-UniRule"/>
</dbReference>
<accession>A0AAV1I382</accession>
<dbReference type="CDD" id="cd16928">
    <property type="entry name" value="HATPase_GyrB-like"/>
    <property type="match status" value="1"/>
</dbReference>
<comment type="function">
    <text evidence="11">Control of topological states of DNA by transient breakage and subsequent rejoining of DNA strands. Topoisomerase II makes double-strand breaks.</text>
</comment>
<evidence type="ECO:0000256" key="11">
    <source>
        <dbReference type="RuleBase" id="RU362094"/>
    </source>
</evidence>
<evidence type="ECO:0000313" key="14">
    <source>
        <dbReference type="Proteomes" id="UP001314263"/>
    </source>
</evidence>
<dbReference type="GO" id="GO:0003677">
    <property type="term" value="F:DNA binding"/>
    <property type="evidence" value="ECO:0007669"/>
    <property type="project" value="UniProtKB-UniRule"/>
</dbReference>
<comment type="cofactor">
    <cofactor evidence="2">
        <name>Mg(2+)</name>
        <dbReference type="ChEBI" id="CHEBI:18420"/>
    </cofactor>
</comment>
<dbReference type="SUPFAM" id="SSF54211">
    <property type="entry name" value="Ribosomal protein S5 domain 2-like"/>
    <property type="match status" value="1"/>
</dbReference>
<dbReference type="PROSITE" id="PS00177">
    <property type="entry name" value="TOPOISOMERASE_II"/>
    <property type="match status" value="1"/>
</dbReference>
<dbReference type="GO" id="GO:0006265">
    <property type="term" value="P:DNA topological change"/>
    <property type="evidence" value="ECO:0007669"/>
    <property type="project" value="UniProtKB-UniRule"/>
</dbReference>
<dbReference type="SUPFAM" id="SSF55874">
    <property type="entry name" value="ATPase domain of HSP90 chaperone/DNA topoisomerase II/histidine kinase"/>
    <property type="match status" value="1"/>
</dbReference>
<keyword evidence="5 11" id="KW-0547">Nucleotide-binding</keyword>
<dbReference type="Pfam" id="PF01751">
    <property type="entry name" value="Toprim"/>
    <property type="match status" value="1"/>
</dbReference>
<dbReference type="Pfam" id="PF00986">
    <property type="entry name" value="DNA_gyraseB_C"/>
    <property type="match status" value="1"/>
</dbReference>
<proteinExistence type="inferred from homology"/>
<evidence type="ECO:0000256" key="10">
    <source>
        <dbReference type="ARBA" id="ARBA00023235"/>
    </source>
</evidence>
<evidence type="ECO:0000313" key="13">
    <source>
        <dbReference type="EMBL" id="CAK0772940.1"/>
    </source>
</evidence>
<dbReference type="PANTHER" id="PTHR45866">
    <property type="entry name" value="DNA GYRASE/TOPOISOMERASE SUBUNIT B"/>
    <property type="match status" value="1"/>
</dbReference>
<dbReference type="InterPro" id="IPR003594">
    <property type="entry name" value="HATPase_dom"/>
</dbReference>
<keyword evidence="10 11" id="KW-0413">Isomerase</keyword>
<name>A0AAV1I382_9CHLO</name>
<dbReference type="FunFam" id="3.40.50.670:FF:000002">
    <property type="entry name" value="DNA gyrase subunit B"/>
    <property type="match status" value="1"/>
</dbReference>
<organism evidence="13 14">
    <name type="scientific">Coccomyxa viridis</name>
    <dbReference type="NCBI Taxonomy" id="1274662"/>
    <lineage>
        <taxon>Eukaryota</taxon>
        <taxon>Viridiplantae</taxon>
        <taxon>Chlorophyta</taxon>
        <taxon>core chlorophytes</taxon>
        <taxon>Trebouxiophyceae</taxon>
        <taxon>Trebouxiophyceae incertae sedis</taxon>
        <taxon>Coccomyxaceae</taxon>
        <taxon>Coccomyxa</taxon>
    </lineage>
</organism>
<evidence type="ECO:0000256" key="7">
    <source>
        <dbReference type="ARBA" id="ARBA00022842"/>
    </source>
</evidence>
<dbReference type="FunFam" id="3.30.230.10:FF:000005">
    <property type="entry name" value="DNA gyrase subunit B"/>
    <property type="match status" value="1"/>
</dbReference>
<dbReference type="InterPro" id="IPR006171">
    <property type="entry name" value="TOPRIM_dom"/>
</dbReference>
<keyword evidence="7" id="KW-0460">Magnesium</keyword>
<sequence length="749" mass="81724">MLEHNIGHTPVPQLTSLSSFGMAAHLRRMCSCLLPLRADLQRLSSARDNASLHRLEAASRCFGQPQRRGPSNDGHSITTCSATKVSRSGTVLKEGDYGADQIQVLEGLDPVRKRPGMYIGSTGQRGLHHLVYEILDNAIDEVQGNHATTVRVELDLGSGWVSVSDNGRGIPTATHPQTGKSALETVLTVLHAGGKFGGQGSGYSVSGGLHGVGISVVNALSEQLHATVWRQGKEFEQSYGQGQPLTELSQTALPRKDAKRTGTQIRFLYDKKVFTEGISMDPKTIRTRLQELAFLNSKATIWFKASSAKQQPSSNGSAPAAALDVGWEKLHYSGGLREYVQHLNRDNNPMHEPIFIQDEVDGVIVEVALQWCTDTFSDLMVGFVNSVKTIDGGTHIEGFKTALTRTMNALGRKTKQLKEGEANLEGTHIREGLSAIISVKVPEPEFEGQTKTRLGNPEVRKILDSVISKGVTEVLEMDTATLSKILGKALSAWRAAEAAKKARELVRRKSVLTKSTLPGKLADCTSTDKALSEIFVVEGDSAGGSAKQARDRQFQAVLPLRGKILNVERKDDAAMYKNNEISNLIVALGLGLKGQEMVNLRYGKVILLTDADVDGAHIRTLLLTFLFRYARDLFEKGNIYVGVPPLYKLERGRAAAEYLYDDAALAKRTKGLTQGSYNVQRFKGLGEMMPQQLWETTLNPATRALKRLTVRDAVAASQLFSLLMGDKVEPRRALIQAHGAALSLDDLDI</sequence>
<dbReference type="Pfam" id="PF02518">
    <property type="entry name" value="HATPase_c"/>
    <property type="match status" value="1"/>
</dbReference>
<keyword evidence="14" id="KW-1185">Reference proteome</keyword>
<gene>
    <name evidence="13" type="ORF">CVIRNUC_004015</name>
</gene>
<comment type="catalytic activity">
    <reaction evidence="1 11">
        <text>ATP-dependent breakage, passage and rejoining of double-stranded DNA.</text>
        <dbReference type="EC" id="5.6.2.2"/>
    </reaction>
</comment>
<dbReference type="InterPro" id="IPR018522">
    <property type="entry name" value="TopoIIA_CS"/>
</dbReference>
<evidence type="ECO:0000256" key="4">
    <source>
        <dbReference type="ARBA" id="ARBA00022723"/>
    </source>
</evidence>
<dbReference type="EC" id="5.6.2.2" evidence="11"/>
<dbReference type="Proteomes" id="UP001314263">
    <property type="component" value="Unassembled WGS sequence"/>
</dbReference>
<dbReference type="PRINTS" id="PR00418">
    <property type="entry name" value="TPI2FAMILY"/>
</dbReference>
<evidence type="ECO:0000256" key="9">
    <source>
        <dbReference type="ARBA" id="ARBA00023125"/>
    </source>
</evidence>
<evidence type="ECO:0000256" key="2">
    <source>
        <dbReference type="ARBA" id="ARBA00001946"/>
    </source>
</evidence>
<comment type="similarity">
    <text evidence="11">Belongs to the type II topoisomerase family.</text>
</comment>
<dbReference type="InterPro" id="IPR000565">
    <property type="entry name" value="Topo_IIA_B"/>
</dbReference>
<reference evidence="13 14" key="1">
    <citation type="submission" date="2023-10" db="EMBL/GenBank/DDBJ databases">
        <authorList>
            <person name="Maclean D."/>
            <person name="Macfadyen A."/>
        </authorList>
    </citation>
    <scope>NUCLEOTIDE SEQUENCE [LARGE SCALE GENOMIC DNA]</scope>
</reference>
<evidence type="ECO:0000256" key="6">
    <source>
        <dbReference type="ARBA" id="ARBA00022840"/>
    </source>
</evidence>
<dbReference type="Gene3D" id="3.40.50.670">
    <property type="match status" value="1"/>
</dbReference>
<comment type="similarity">
    <text evidence="3">Belongs to the type II topoisomerase GyrB family.</text>
</comment>
<evidence type="ECO:0000259" key="12">
    <source>
        <dbReference type="PROSITE" id="PS50880"/>
    </source>
</evidence>
<comment type="subunit">
    <text evidence="11">Homodimer.</text>
</comment>